<sequence>MSTSKPLTPHQAMGPVMTAARLGDVEGEKIARRDLAEAKITAAVKRALASSPPLTAAQKRRIAALIHSGGQS</sequence>
<dbReference type="Proteomes" id="UP001142325">
    <property type="component" value="Unassembled WGS sequence"/>
</dbReference>
<feature type="region of interest" description="Disordered" evidence="1">
    <location>
        <begin position="1"/>
        <end position="20"/>
    </location>
</feature>
<reference evidence="2" key="1">
    <citation type="journal article" date="2014" name="Int. J. Syst. Evol. Microbiol.">
        <title>Complete genome sequence of Corynebacterium casei LMG S-19264T (=DSM 44701T), isolated from a smear-ripened cheese.</title>
        <authorList>
            <consortium name="US DOE Joint Genome Institute (JGI-PGF)"/>
            <person name="Walter F."/>
            <person name="Albersmeier A."/>
            <person name="Kalinowski J."/>
            <person name="Ruckert C."/>
        </authorList>
    </citation>
    <scope>NUCLEOTIDE SEQUENCE</scope>
    <source>
        <strain evidence="2">VKM Ac-1958</strain>
    </source>
</reference>
<accession>A0A9W6M877</accession>
<dbReference type="AlphaFoldDB" id="A0A9W6M877"/>
<comment type="caution">
    <text evidence="2">The sequence shown here is derived from an EMBL/GenBank/DDBJ whole genome shotgun (WGS) entry which is preliminary data.</text>
</comment>
<proteinExistence type="predicted"/>
<reference evidence="2" key="2">
    <citation type="submission" date="2023-01" db="EMBL/GenBank/DDBJ databases">
        <authorList>
            <person name="Sun Q."/>
            <person name="Evtushenko L."/>
        </authorList>
    </citation>
    <scope>NUCLEOTIDE SEQUENCE</scope>
    <source>
        <strain evidence="2">VKM Ac-1958</strain>
    </source>
</reference>
<dbReference type="EMBL" id="BSET01000001">
    <property type="protein sequence ID" value="GLK01238.1"/>
    <property type="molecule type" value="Genomic_DNA"/>
</dbReference>
<keyword evidence="3" id="KW-1185">Reference proteome</keyword>
<evidence type="ECO:0000313" key="3">
    <source>
        <dbReference type="Proteomes" id="UP001142325"/>
    </source>
</evidence>
<organism evidence="2 3">
    <name type="scientific">Microbacterium keratanolyticum</name>
    <dbReference type="NCBI Taxonomy" id="67574"/>
    <lineage>
        <taxon>Bacteria</taxon>
        <taxon>Bacillati</taxon>
        <taxon>Actinomycetota</taxon>
        <taxon>Actinomycetes</taxon>
        <taxon>Micrococcales</taxon>
        <taxon>Microbacteriaceae</taxon>
        <taxon>Microbacterium</taxon>
    </lineage>
</organism>
<gene>
    <name evidence="2" type="ORF">GCM10017596_09530</name>
</gene>
<evidence type="ECO:0000313" key="2">
    <source>
        <dbReference type="EMBL" id="GLK01238.1"/>
    </source>
</evidence>
<protein>
    <submittedName>
        <fullName evidence="2">Uncharacterized protein</fullName>
    </submittedName>
</protein>
<dbReference type="RefSeq" id="WP_204938884.1">
    <property type="nucleotide sequence ID" value="NZ_BAAAUM010000001.1"/>
</dbReference>
<evidence type="ECO:0000256" key="1">
    <source>
        <dbReference type="SAM" id="MobiDB-lite"/>
    </source>
</evidence>
<name>A0A9W6M877_9MICO</name>